<protein>
    <submittedName>
        <fullName evidence="2">Uncharacterized protein</fullName>
    </submittedName>
</protein>
<gene>
    <name evidence="2" type="ORF">KC19_7G129100</name>
</gene>
<proteinExistence type="predicted"/>
<feature type="compositionally biased region" description="Basic residues" evidence="1">
    <location>
        <begin position="45"/>
        <end position="59"/>
    </location>
</feature>
<feature type="compositionally biased region" description="Polar residues" evidence="1">
    <location>
        <begin position="68"/>
        <end position="77"/>
    </location>
</feature>
<dbReference type="AlphaFoldDB" id="A0A8T0H601"/>
<reference evidence="2" key="1">
    <citation type="submission" date="2020-06" db="EMBL/GenBank/DDBJ databases">
        <title>WGS assembly of Ceratodon purpureus strain R40.</title>
        <authorList>
            <person name="Carey S.B."/>
            <person name="Jenkins J."/>
            <person name="Shu S."/>
            <person name="Lovell J.T."/>
            <person name="Sreedasyam A."/>
            <person name="Maumus F."/>
            <person name="Tiley G.P."/>
            <person name="Fernandez-Pozo N."/>
            <person name="Barry K."/>
            <person name="Chen C."/>
            <person name="Wang M."/>
            <person name="Lipzen A."/>
            <person name="Daum C."/>
            <person name="Saski C.A."/>
            <person name="Payton A.C."/>
            <person name="Mcbreen J.C."/>
            <person name="Conrad R.E."/>
            <person name="Kollar L.M."/>
            <person name="Olsson S."/>
            <person name="Huttunen S."/>
            <person name="Landis J.B."/>
            <person name="Wickett N.J."/>
            <person name="Johnson M.G."/>
            <person name="Rensing S.A."/>
            <person name="Grimwood J."/>
            <person name="Schmutz J."/>
            <person name="Mcdaniel S.F."/>
        </authorList>
    </citation>
    <scope>NUCLEOTIDE SEQUENCE</scope>
    <source>
        <strain evidence="2">R40</strain>
    </source>
</reference>
<comment type="caution">
    <text evidence="2">The sequence shown here is derived from an EMBL/GenBank/DDBJ whole genome shotgun (WGS) entry which is preliminary data.</text>
</comment>
<dbReference type="EMBL" id="CM026428">
    <property type="protein sequence ID" value="KAG0567356.1"/>
    <property type="molecule type" value="Genomic_DNA"/>
</dbReference>
<dbReference type="Proteomes" id="UP000822688">
    <property type="component" value="Chromosome 7"/>
</dbReference>
<keyword evidence="3" id="KW-1185">Reference proteome</keyword>
<feature type="region of interest" description="Disordered" evidence="1">
    <location>
        <begin position="26"/>
        <end position="77"/>
    </location>
</feature>
<evidence type="ECO:0000313" key="3">
    <source>
        <dbReference type="Proteomes" id="UP000822688"/>
    </source>
</evidence>
<organism evidence="2 3">
    <name type="scientific">Ceratodon purpureus</name>
    <name type="common">Fire moss</name>
    <name type="synonym">Dicranum purpureum</name>
    <dbReference type="NCBI Taxonomy" id="3225"/>
    <lineage>
        <taxon>Eukaryota</taxon>
        <taxon>Viridiplantae</taxon>
        <taxon>Streptophyta</taxon>
        <taxon>Embryophyta</taxon>
        <taxon>Bryophyta</taxon>
        <taxon>Bryophytina</taxon>
        <taxon>Bryopsida</taxon>
        <taxon>Dicranidae</taxon>
        <taxon>Pseudoditrichales</taxon>
        <taxon>Ditrichaceae</taxon>
        <taxon>Ceratodon</taxon>
    </lineage>
</organism>
<evidence type="ECO:0000313" key="2">
    <source>
        <dbReference type="EMBL" id="KAG0567356.1"/>
    </source>
</evidence>
<accession>A0A8T0H601</accession>
<evidence type="ECO:0000256" key="1">
    <source>
        <dbReference type="SAM" id="MobiDB-lite"/>
    </source>
</evidence>
<name>A0A8T0H601_CERPU</name>
<sequence length="77" mass="8930">MYSRSRYRKGEKASIPPEILQKYFTESSKHYHEPQATGKSSSARIMRHGTRQKNSRNKLQKLTELTRHQSPQTVNGA</sequence>